<keyword evidence="1" id="KW-0597">Phosphoprotein</keyword>
<dbReference type="Gene3D" id="2.40.50.1020">
    <property type="entry name" value="LytTr DNA-binding domain"/>
    <property type="match status" value="1"/>
</dbReference>
<name>A0A261TTW3_9BORD</name>
<accession>A0A261TTW3</accession>
<dbReference type="SMART" id="SM00448">
    <property type="entry name" value="REC"/>
    <property type="match status" value="1"/>
</dbReference>
<keyword evidence="4" id="KW-0238">DNA-binding</keyword>
<dbReference type="PROSITE" id="PS50110">
    <property type="entry name" value="RESPONSE_REGULATORY"/>
    <property type="match status" value="1"/>
</dbReference>
<comment type="caution">
    <text evidence="4">The sequence shown here is derived from an EMBL/GenBank/DDBJ whole genome shotgun (WGS) entry which is preliminary data.</text>
</comment>
<evidence type="ECO:0000259" key="2">
    <source>
        <dbReference type="PROSITE" id="PS50110"/>
    </source>
</evidence>
<feature type="domain" description="HTH LytTR-type" evidence="3">
    <location>
        <begin position="123"/>
        <end position="228"/>
    </location>
</feature>
<dbReference type="Pfam" id="PF00072">
    <property type="entry name" value="Response_reg"/>
    <property type="match status" value="1"/>
</dbReference>
<dbReference type="Gene3D" id="3.40.50.2300">
    <property type="match status" value="1"/>
</dbReference>
<dbReference type="InterPro" id="IPR001789">
    <property type="entry name" value="Sig_transdc_resp-reg_receiver"/>
</dbReference>
<dbReference type="SMART" id="SM00850">
    <property type="entry name" value="LytTR"/>
    <property type="match status" value="1"/>
</dbReference>
<evidence type="ECO:0000313" key="5">
    <source>
        <dbReference type="Proteomes" id="UP000216885"/>
    </source>
</evidence>
<feature type="domain" description="Response regulatory" evidence="2">
    <location>
        <begin position="3"/>
        <end position="114"/>
    </location>
</feature>
<dbReference type="InterPro" id="IPR007492">
    <property type="entry name" value="LytTR_DNA-bd_dom"/>
</dbReference>
<dbReference type="Pfam" id="PF04397">
    <property type="entry name" value="LytTR"/>
    <property type="match status" value="1"/>
</dbReference>
<dbReference type="PANTHER" id="PTHR37299">
    <property type="entry name" value="TRANSCRIPTIONAL REGULATOR-RELATED"/>
    <property type="match status" value="1"/>
</dbReference>
<reference evidence="4 5" key="1">
    <citation type="submission" date="2017-05" db="EMBL/GenBank/DDBJ databases">
        <title>Complete and WGS of Bordetella genogroups.</title>
        <authorList>
            <person name="Spilker T."/>
            <person name="LiPuma J."/>
        </authorList>
    </citation>
    <scope>NUCLEOTIDE SEQUENCE [LARGE SCALE GENOMIC DNA]</scope>
    <source>
        <strain evidence="4 5">AU9919</strain>
    </source>
</reference>
<dbReference type="PROSITE" id="PS50930">
    <property type="entry name" value="HTH_LYTTR"/>
    <property type="match status" value="1"/>
</dbReference>
<sequence>MLRVLIIDDEAPARRYLRRLLEQFPMVHIEGEASTPDQAQAMIREFRPDVLFLDIELSSGTGFDLLPGLDPAPAVVFVTAHDDYGAQAFDIAAVDYLLKPVSPERLTQTLTRLQSRSSGSTYLTTKTKNGTRIIKIQDLTIAQAQGDYVLLCSAAHANELMHITLKRLVPQLPTPPFCAVSRSMIINLDHIAHVSQRPGEQAEITFTHNNIAPIILGRTASLRLRRAMV</sequence>
<dbReference type="GO" id="GO:0003677">
    <property type="term" value="F:DNA binding"/>
    <property type="evidence" value="ECO:0007669"/>
    <property type="project" value="UniProtKB-KW"/>
</dbReference>
<dbReference type="Proteomes" id="UP000216885">
    <property type="component" value="Unassembled WGS sequence"/>
</dbReference>
<dbReference type="SUPFAM" id="SSF52172">
    <property type="entry name" value="CheY-like"/>
    <property type="match status" value="1"/>
</dbReference>
<organism evidence="4 5">
    <name type="scientific">Bordetella genomosp. 4</name>
    <dbReference type="NCBI Taxonomy" id="463044"/>
    <lineage>
        <taxon>Bacteria</taxon>
        <taxon>Pseudomonadati</taxon>
        <taxon>Pseudomonadota</taxon>
        <taxon>Betaproteobacteria</taxon>
        <taxon>Burkholderiales</taxon>
        <taxon>Alcaligenaceae</taxon>
        <taxon>Bordetella</taxon>
    </lineage>
</organism>
<dbReference type="EMBL" id="NEVQ01000019">
    <property type="protein sequence ID" value="OZI53069.1"/>
    <property type="molecule type" value="Genomic_DNA"/>
</dbReference>
<evidence type="ECO:0000259" key="3">
    <source>
        <dbReference type="PROSITE" id="PS50930"/>
    </source>
</evidence>
<evidence type="ECO:0000313" key="4">
    <source>
        <dbReference type="EMBL" id="OZI53069.1"/>
    </source>
</evidence>
<feature type="modified residue" description="4-aspartylphosphate" evidence="1">
    <location>
        <position position="54"/>
    </location>
</feature>
<evidence type="ECO:0000256" key="1">
    <source>
        <dbReference type="PROSITE-ProRule" id="PRU00169"/>
    </source>
</evidence>
<protein>
    <submittedName>
        <fullName evidence="4">DNA-binding response regulator</fullName>
    </submittedName>
</protein>
<dbReference type="AlphaFoldDB" id="A0A261TTW3"/>
<proteinExistence type="predicted"/>
<dbReference type="RefSeq" id="WP_094838640.1">
    <property type="nucleotide sequence ID" value="NZ_NEVQ01000019.1"/>
</dbReference>
<dbReference type="InterPro" id="IPR011006">
    <property type="entry name" value="CheY-like_superfamily"/>
</dbReference>
<keyword evidence="5" id="KW-1185">Reference proteome</keyword>
<dbReference type="InterPro" id="IPR046947">
    <property type="entry name" value="LytR-like"/>
</dbReference>
<dbReference type="PANTHER" id="PTHR37299:SF1">
    <property type="entry name" value="STAGE 0 SPORULATION PROTEIN A HOMOLOG"/>
    <property type="match status" value="1"/>
</dbReference>
<dbReference type="GO" id="GO:0000156">
    <property type="term" value="F:phosphorelay response regulator activity"/>
    <property type="evidence" value="ECO:0007669"/>
    <property type="project" value="InterPro"/>
</dbReference>
<gene>
    <name evidence="4" type="ORF">CAL20_18890</name>
</gene>